<dbReference type="InterPro" id="IPR025665">
    <property type="entry name" value="Beta-barrel_OMP_2"/>
</dbReference>
<dbReference type="Proteomes" id="UP000317010">
    <property type="component" value="Unassembled WGS sequence"/>
</dbReference>
<reference evidence="3 4" key="1">
    <citation type="submission" date="2019-07" db="EMBL/GenBank/DDBJ databases">
        <title>Genomic Encyclopedia of Archaeal and Bacterial Type Strains, Phase II (KMG-II): from individual species to whole genera.</title>
        <authorList>
            <person name="Goeker M."/>
        </authorList>
    </citation>
    <scope>NUCLEOTIDE SEQUENCE [LARGE SCALE GENOMIC DNA]</scope>
    <source>
        <strain evidence="3 4">ATCC BAA-1854</strain>
    </source>
</reference>
<accession>A0A562UC51</accession>
<organism evidence="3 4">
    <name type="scientific">Mucilaginibacter frigoritolerans</name>
    <dbReference type="NCBI Taxonomy" id="652788"/>
    <lineage>
        <taxon>Bacteria</taxon>
        <taxon>Pseudomonadati</taxon>
        <taxon>Bacteroidota</taxon>
        <taxon>Sphingobacteriia</taxon>
        <taxon>Sphingobacteriales</taxon>
        <taxon>Sphingobacteriaceae</taxon>
        <taxon>Mucilaginibacter</taxon>
    </lineage>
</organism>
<dbReference type="EMBL" id="VLLI01000002">
    <property type="protein sequence ID" value="TWJ03396.1"/>
    <property type="molecule type" value="Genomic_DNA"/>
</dbReference>
<evidence type="ECO:0000256" key="1">
    <source>
        <dbReference type="SAM" id="SignalP"/>
    </source>
</evidence>
<comment type="caution">
    <text evidence="3">The sequence shown here is derived from an EMBL/GenBank/DDBJ whole genome shotgun (WGS) entry which is preliminary data.</text>
</comment>
<sequence>MKKYFLCAALLTILSISAKAQFSLGIKGGTNFSNINTDNLNNSSVAGYQVGLFARFGGQVYLQPEVYVSSTGGKFESNDNSYSGHVRFTNLNVPLLVGARFGGDNLNFRVMAGPVYVSNLSTNESFSQNFTNAYNDFGHYKNSTLGYQAGFGVDIGPITTDLRYQGNFSNIDQSYGQRPNIWALSVGFKIL</sequence>
<evidence type="ECO:0000313" key="3">
    <source>
        <dbReference type="EMBL" id="TWJ03396.1"/>
    </source>
</evidence>
<dbReference type="Pfam" id="PF13568">
    <property type="entry name" value="OMP_b-brl_2"/>
    <property type="match status" value="1"/>
</dbReference>
<evidence type="ECO:0000313" key="4">
    <source>
        <dbReference type="Proteomes" id="UP000317010"/>
    </source>
</evidence>
<name>A0A562UC51_9SPHI</name>
<keyword evidence="4" id="KW-1185">Reference proteome</keyword>
<proteinExistence type="predicted"/>
<feature type="signal peptide" evidence="1">
    <location>
        <begin position="1"/>
        <end position="20"/>
    </location>
</feature>
<keyword evidence="1" id="KW-0732">Signal</keyword>
<dbReference type="RefSeq" id="WP_144910067.1">
    <property type="nucleotide sequence ID" value="NZ_VLLI01000002.1"/>
</dbReference>
<dbReference type="OrthoDB" id="753334at2"/>
<feature type="chain" id="PRO_5021816988" evidence="1">
    <location>
        <begin position="21"/>
        <end position="191"/>
    </location>
</feature>
<protein>
    <submittedName>
        <fullName evidence="3">Outer membrane protein with beta-barrel domain</fullName>
    </submittedName>
</protein>
<dbReference type="AlphaFoldDB" id="A0A562UC51"/>
<feature type="domain" description="Outer membrane protein beta-barrel" evidence="2">
    <location>
        <begin position="21"/>
        <end position="172"/>
    </location>
</feature>
<evidence type="ECO:0000259" key="2">
    <source>
        <dbReference type="Pfam" id="PF13568"/>
    </source>
</evidence>
<gene>
    <name evidence="3" type="ORF">JN11_00938</name>
</gene>